<keyword evidence="1" id="KW-0472">Membrane</keyword>
<accession>A0A5C6M3F7</accession>
<evidence type="ECO:0000313" key="2">
    <source>
        <dbReference type="EMBL" id="TWW08733.1"/>
    </source>
</evidence>
<evidence type="ECO:0000256" key="1">
    <source>
        <dbReference type="SAM" id="Phobius"/>
    </source>
</evidence>
<dbReference type="Proteomes" id="UP000321083">
    <property type="component" value="Unassembled WGS sequence"/>
</dbReference>
<comment type="caution">
    <text evidence="2">The sequence shown here is derived from an EMBL/GenBank/DDBJ whole genome shotgun (WGS) entry which is preliminary data.</text>
</comment>
<proteinExistence type="predicted"/>
<protein>
    <submittedName>
        <fullName evidence="2">Uncharacterized protein</fullName>
    </submittedName>
</protein>
<keyword evidence="3" id="KW-1185">Reference proteome</keyword>
<sequence>MREALLQISATSAHRPPWSDQAWVGPVVAALALLATAVIVWLLL</sequence>
<gene>
    <name evidence="2" type="ORF">E3A20_21360</name>
</gene>
<reference evidence="2 3" key="2">
    <citation type="submission" date="2019-08" db="EMBL/GenBank/DDBJ databases">
        <authorList>
            <person name="Henke P."/>
        </authorList>
    </citation>
    <scope>NUCLEOTIDE SEQUENCE [LARGE SCALE GENOMIC DNA]</scope>
    <source>
        <strain evidence="2">Phe10_nw2017</strain>
    </source>
</reference>
<reference evidence="2 3" key="1">
    <citation type="submission" date="2019-08" db="EMBL/GenBank/DDBJ databases">
        <title>100 year-old enigma solved: identification of Planctomyces bekefii, the type genus and species of the phylum Planctomycetes.</title>
        <authorList>
            <person name="Svetlana D.N."/>
            <person name="Overmann J."/>
        </authorList>
    </citation>
    <scope>NUCLEOTIDE SEQUENCE [LARGE SCALE GENOMIC DNA]</scope>
    <source>
        <strain evidence="2">Phe10_nw2017</strain>
    </source>
</reference>
<evidence type="ECO:0000313" key="3">
    <source>
        <dbReference type="Proteomes" id="UP000321083"/>
    </source>
</evidence>
<dbReference type="EMBL" id="SRHE01000527">
    <property type="protein sequence ID" value="TWW08733.1"/>
    <property type="molecule type" value="Genomic_DNA"/>
</dbReference>
<organism evidence="2 3">
    <name type="scientific">Planctomyces bekefii</name>
    <dbReference type="NCBI Taxonomy" id="1653850"/>
    <lineage>
        <taxon>Bacteria</taxon>
        <taxon>Pseudomonadati</taxon>
        <taxon>Planctomycetota</taxon>
        <taxon>Planctomycetia</taxon>
        <taxon>Planctomycetales</taxon>
        <taxon>Planctomycetaceae</taxon>
        <taxon>Planctomyces</taxon>
    </lineage>
</organism>
<dbReference type="AlphaFoldDB" id="A0A5C6M3F7"/>
<keyword evidence="1" id="KW-0812">Transmembrane</keyword>
<name>A0A5C6M3F7_9PLAN</name>
<keyword evidence="1" id="KW-1133">Transmembrane helix</keyword>
<feature type="transmembrane region" description="Helical" evidence="1">
    <location>
        <begin position="23"/>
        <end position="43"/>
    </location>
</feature>